<keyword evidence="1" id="KW-0472">Membrane</keyword>
<proteinExistence type="predicted"/>
<sequence length="99" mass="10879">MSTNTQQAYAVPDDADAPTCDHCGAPFPTERIRALHEGQTHPDELTDDQRERFEAAAAEESDDLRLFRFKALGGLVVVYFVFLLTYALATAEEIGFAAA</sequence>
<evidence type="ECO:0000256" key="1">
    <source>
        <dbReference type="SAM" id="Phobius"/>
    </source>
</evidence>
<comment type="caution">
    <text evidence="3">The sequence shown here is derived from an EMBL/GenBank/DDBJ whole genome shotgun (WGS) entry which is preliminary data.</text>
</comment>
<evidence type="ECO:0000313" key="3">
    <source>
        <dbReference type="EMBL" id="MFC7198779.1"/>
    </source>
</evidence>
<dbReference type="EMBL" id="JBHTAR010000011">
    <property type="protein sequence ID" value="MFC7198779.1"/>
    <property type="molecule type" value="Genomic_DNA"/>
</dbReference>
<gene>
    <name evidence="3" type="ORF">ACFQJ9_04980</name>
</gene>
<name>A0ABD5Z0U0_9EURY</name>
<keyword evidence="1" id="KW-1133">Transmembrane helix</keyword>
<dbReference type="Pfam" id="PF24166">
    <property type="entry name" value="DUF7410"/>
    <property type="match status" value="1"/>
</dbReference>
<evidence type="ECO:0000313" key="4">
    <source>
        <dbReference type="Proteomes" id="UP001596447"/>
    </source>
</evidence>
<keyword evidence="4" id="KW-1185">Reference proteome</keyword>
<organism evidence="3 4">
    <name type="scientific">Halospeciosus flavus</name>
    <dbReference type="NCBI Taxonomy" id="3032283"/>
    <lineage>
        <taxon>Archaea</taxon>
        <taxon>Methanobacteriati</taxon>
        <taxon>Methanobacteriota</taxon>
        <taxon>Stenosarchaea group</taxon>
        <taxon>Halobacteria</taxon>
        <taxon>Halobacteriales</taxon>
        <taxon>Halobacteriaceae</taxon>
        <taxon>Halospeciosus</taxon>
    </lineage>
</organism>
<dbReference type="PROSITE" id="PS00028">
    <property type="entry name" value="ZINC_FINGER_C2H2_1"/>
    <property type="match status" value="1"/>
</dbReference>
<reference evidence="3 4" key="1">
    <citation type="journal article" date="2019" name="Int. J. Syst. Evol. Microbiol.">
        <title>The Global Catalogue of Microorganisms (GCM) 10K type strain sequencing project: providing services to taxonomists for standard genome sequencing and annotation.</title>
        <authorList>
            <consortium name="The Broad Institute Genomics Platform"/>
            <consortium name="The Broad Institute Genome Sequencing Center for Infectious Disease"/>
            <person name="Wu L."/>
            <person name="Ma J."/>
        </authorList>
    </citation>
    <scope>NUCLEOTIDE SEQUENCE [LARGE SCALE GENOMIC DNA]</scope>
    <source>
        <strain evidence="3 4">XZGYJ-43</strain>
    </source>
</reference>
<protein>
    <submittedName>
        <fullName evidence="3">C2H2-type zinc finger protein</fullName>
    </submittedName>
</protein>
<evidence type="ECO:0000259" key="2">
    <source>
        <dbReference type="PROSITE" id="PS00028"/>
    </source>
</evidence>
<dbReference type="RefSeq" id="WP_279528737.1">
    <property type="nucleotide sequence ID" value="NZ_CP122312.1"/>
</dbReference>
<dbReference type="InterPro" id="IPR055833">
    <property type="entry name" value="DUF7410"/>
</dbReference>
<dbReference type="AlphaFoldDB" id="A0ABD5Z0U0"/>
<accession>A0ABD5Z0U0</accession>
<feature type="domain" description="C2H2-type" evidence="2">
    <location>
        <begin position="20"/>
        <end position="41"/>
    </location>
</feature>
<dbReference type="InterPro" id="IPR013087">
    <property type="entry name" value="Znf_C2H2_type"/>
</dbReference>
<dbReference type="Proteomes" id="UP001596447">
    <property type="component" value="Unassembled WGS sequence"/>
</dbReference>
<feature type="transmembrane region" description="Helical" evidence="1">
    <location>
        <begin position="71"/>
        <end position="89"/>
    </location>
</feature>
<keyword evidence="1" id="KW-0812">Transmembrane</keyword>